<keyword evidence="1" id="KW-0479">Metal-binding</keyword>
<evidence type="ECO:0000256" key="6">
    <source>
        <dbReference type="SAM" id="MobiDB-lite"/>
    </source>
</evidence>
<keyword evidence="4" id="KW-0862">Zinc</keyword>
<dbReference type="AlphaFoldDB" id="E4X6A5"/>
<organism evidence="8">
    <name type="scientific">Oikopleura dioica</name>
    <name type="common">Tunicate</name>
    <dbReference type="NCBI Taxonomy" id="34765"/>
    <lineage>
        <taxon>Eukaryota</taxon>
        <taxon>Metazoa</taxon>
        <taxon>Chordata</taxon>
        <taxon>Tunicata</taxon>
        <taxon>Appendicularia</taxon>
        <taxon>Copelata</taxon>
        <taxon>Oikopleuridae</taxon>
        <taxon>Oikopleura</taxon>
    </lineage>
</organism>
<evidence type="ECO:0000256" key="4">
    <source>
        <dbReference type="ARBA" id="ARBA00022833"/>
    </source>
</evidence>
<feature type="domain" description="C2H2-type" evidence="7">
    <location>
        <begin position="426"/>
        <end position="453"/>
    </location>
</feature>
<sequence>MANKKSRGWRCIELEDGSRHLHFSSPSIGLGDVGELIVYERGGEEHRGTLVATSEMGVTSIDLFNDILVCEEDLCVLLKNQGIRPLPSKAGLLIQAYLIFAQEARVNVFDPINTYPKEHVVEETIVMDNTNNLTVSESISFEEQPLEARSTSVSGRRFPQRHSSQASSSINNDFVSIDNDNDDDNYEPVETLDDLDEPEYKPPKKSQRTELRKKTEKPKNKGLANLTIDEKKEAIKEACVECGGNLENLSHWDQRSYETHMSQHLWHVHEIKDEIMQEDEYHEKLNQNYQENMEKKEVDGIKMIKCQKCPALLKKEIDFKKHLQWHDLLDRSGKMQQGGIFPCIHCPAFFETVSQHRAHEDQVHPFIKFKCRACDKSFSTRQNRAQHWSLMHRIDAHETCEYCGKVFNNNRQLREHIRSHDESKSCTCELCGKAFKNPYALKKHSRWHQEATIECELCEEKFIYSDALETHLVRVHNKPRKFTCEFCGTQFIHQKHWKRHLNKHNASPQKVYPTQTIRRGYTKSSNKYWEEKKLYPGLNLVNRNQPKPPAKSIAIALSGQSSMPQVLSNVAGGSVQLQNEQQVIGQNATIVFTSQIPVQNENRNNAVQVNQVFPVENFGSFSVRQNNQ</sequence>
<evidence type="ECO:0000256" key="3">
    <source>
        <dbReference type="ARBA" id="ARBA00022771"/>
    </source>
</evidence>
<keyword evidence="3 5" id="KW-0863">Zinc-finger</keyword>
<dbReference type="PANTHER" id="PTHR24379:SF127">
    <property type="entry name" value="BLOODY FINGERS-RELATED"/>
    <property type="match status" value="1"/>
</dbReference>
<name>E4X6A5_OIKDI</name>
<keyword evidence="2" id="KW-0677">Repeat</keyword>
<dbReference type="GO" id="GO:0005634">
    <property type="term" value="C:nucleus"/>
    <property type="evidence" value="ECO:0007669"/>
    <property type="project" value="TreeGrafter"/>
</dbReference>
<dbReference type="GO" id="GO:0008270">
    <property type="term" value="F:zinc ion binding"/>
    <property type="evidence" value="ECO:0007669"/>
    <property type="project" value="UniProtKB-KW"/>
</dbReference>
<reference evidence="8" key="1">
    <citation type="journal article" date="2010" name="Science">
        <title>Plasticity of animal genome architecture unmasked by rapid evolution of a pelagic tunicate.</title>
        <authorList>
            <person name="Denoeud F."/>
            <person name="Henriet S."/>
            <person name="Mungpakdee S."/>
            <person name="Aury J.M."/>
            <person name="Da Silva C."/>
            <person name="Brinkmann H."/>
            <person name="Mikhaleva J."/>
            <person name="Olsen L.C."/>
            <person name="Jubin C."/>
            <person name="Canestro C."/>
            <person name="Bouquet J.M."/>
            <person name="Danks G."/>
            <person name="Poulain J."/>
            <person name="Campsteijn C."/>
            <person name="Adamski M."/>
            <person name="Cross I."/>
            <person name="Yadetie F."/>
            <person name="Muffato M."/>
            <person name="Louis A."/>
            <person name="Butcher S."/>
            <person name="Tsagkogeorga G."/>
            <person name="Konrad A."/>
            <person name="Singh S."/>
            <person name="Jensen M.F."/>
            <person name="Cong E.H."/>
            <person name="Eikeseth-Otteraa H."/>
            <person name="Noel B."/>
            <person name="Anthouard V."/>
            <person name="Porcel B.M."/>
            <person name="Kachouri-Lafond R."/>
            <person name="Nishino A."/>
            <person name="Ugolini M."/>
            <person name="Chourrout P."/>
            <person name="Nishida H."/>
            <person name="Aasland R."/>
            <person name="Huzurbazar S."/>
            <person name="Westhof E."/>
            <person name="Delsuc F."/>
            <person name="Lehrach H."/>
            <person name="Reinhardt R."/>
            <person name="Weissenbach J."/>
            <person name="Roy S.W."/>
            <person name="Artiguenave F."/>
            <person name="Postlethwait J.H."/>
            <person name="Manak J.R."/>
            <person name="Thompson E.M."/>
            <person name="Jaillon O."/>
            <person name="Du Pasquier L."/>
            <person name="Boudinot P."/>
            <person name="Liberles D.A."/>
            <person name="Volff J.N."/>
            <person name="Philippe H."/>
            <person name="Lenhard B."/>
            <person name="Roest Crollius H."/>
            <person name="Wincker P."/>
            <person name="Chourrout D."/>
        </authorList>
    </citation>
    <scope>NUCLEOTIDE SEQUENCE [LARGE SCALE GENOMIC DNA]</scope>
</reference>
<dbReference type="OrthoDB" id="7930430at2759"/>
<dbReference type="GO" id="GO:0000981">
    <property type="term" value="F:DNA-binding transcription factor activity, RNA polymerase II-specific"/>
    <property type="evidence" value="ECO:0007669"/>
    <property type="project" value="TreeGrafter"/>
</dbReference>
<dbReference type="Pfam" id="PF12874">
    <property type="entry name" value="zf-met"/>
    <property type="match status" value="1"/>
</dbReference>
<feature type="domain" description="C2H2-type" evidence="7">
    <location>
        <begin position="453"/>
        <end position="481"/>
    </location>
</feature>
<dbReference type="InParanoid" id="E4X6A5"/>
<dbReference type="InterPro" id="IPR036236">
    <property type="entry name" value="Znf_C2H2_sf"/>
</dbReference>
<feature type="region of interest" description="Disordered" evidence="6">
    <location>
        <begin position="144"/>
        <end position="219"/>
    </location>
</feature>
<feature type="compositionally biased region" description="Acidic residues" evidence="6">
    <location>
        <begin position="179"/>
        <end position="197"/>
    </location>
</feature>
<dbReference type="Proteomes" id="UP000001307">
    <property type="component" value="Unassembled WGS sequence"/>
</dbReference>
<dbReference type="GO" id="GO:0000977">
    <property type="term" value="F:RNA polymerase II transcription regulatory region sequence-specific DNA binding"/>
    <property type="evidence" value="ECO:0007669"/>
    <property type="project" value="TreeGrafter"/>
</dbReference>
<feature type="compositionally biased region" description="Low complexity" evidence="6">
    <location>
        <begin position="167"/>
        <end position="178"/>
    </location>
</feature>
<feature type="compositionally biased region" description="Basic and acidic residues" evidence="6">
    <location>
        <begin position="198"/>
        <end position="219"/>
    </location>
</feature>
<evidence type="ECO:0000256" key="5">
    <source>
        <dbReference type="PROSITE-ProRule" id="PRU00042"/>
    </source>
</evidence>
<dbReference type="Pfam" id="PF00096">
    <property type="entry name" value="zf-C2H2"/>
    <property type="match status" value="2"/>
</dbReference>
<feature type="domain" description="C2H2-type" evidence="7">
    <location>
        <begin position="369"/>
        <end position="392"/>
    </location>
</feature>
<dbReference type="PROSITE" id="PS00028">
    <property type="entry name" value="ZINC_FINGER_C2H2_1"/>
    <property type="match status" value="5"/>
</dbReference>
<evidence type="ECO:0000256" key="1">
    <source>
        <dbReference type="ARBA" id="ARBA00022723"/>
    </source>
</evidence>
<dbReference type="SMART" id="SM00355">
    <property type="entry name" value="ZnF_C2H2"/>
    <property type="match status" value="8"/>
</dbReference>
<dbReference type="EMBL" id="FN653026">
    <property type="protein sequence ID" value="CBY07740.1"/>
    <property type="molecule type" value="Genomic_DNA"/>
</dbReference>
<dbReference type="PROSITE" id="PS50157">
    <property type="entry name" value="ZINC_FINGER_C2H2_2"/>
    <property type="match status" value="5"/>
</dbReference>
<proteinExistence type="predicted"/>
<evidence type="ECO:0000259" key="7">
    <source>
        <dbReference type="PROSITE" id="PS50157"/>
    </source>
</evidence>
<accession>E4X6A5</accession>
<feature type="domain" description="C2H2-type" evidence="7">
    <location>
        <begin position="482"/>
        <end position="509"/>
    </location>
</feature>
<dbReference type="SUPFAM" id="SSF57667">
    <property type="entry name" value="beta-beta-alpha zinc fingers"/>
    <property type="match status" value="3"/>
</dbReference>
<feature type="domain" description="C2H2-type" evidence="7">
    <location>
        <begin position="398"/>
        <end position="425"/>
    </location>
</feature>
<protein>
    <recommendedName>
        <fullName evidence="7">C2H2-type domain-containing protein</fullName>
    </recommendedName>
</protein>
<evidence type="ECO:0000313" key="8">
    <source>
        <dbReference type="EMBL" id="CBY07740.1"/>
    </source>
</evidence>
<dbReference type="PANTHER" id="PTHR24379">
    <property type="entry name" value="KRAB AND ZINC FINGER DOMAIN-CONTAINING"/>
    <property type="match status" value="1"/>
</dbReference>
<evidence type="ECO:0000313" key="9">
    <source>
        <dbReference type="Proteomes" id="UP000001307"/>
    </source>
</evidence>
<gene>
    <name evidence="8" type="ORF">GSOID_T00002732001</name>
</gene>
<dbReference type="InterPro" id="IPR013087">
    <property type="entry name" value="Znf_C2H2_type"/>
</dbReference>
<evidence type="ECO:0000256" key="2">
    <source>
        <dbReference type="ARBA" id="ARBA00022737"/>
    </source>
</evidence>
<keyword evidence="9" id="KW-1185">Reference proteome</keyword>
<dbReference type="Gene3D" id="3.30.160.60">
    <property type="entry name" value="Classic Zinc Finger"/>
    <property type="match status" value="3"/>
</dbReference>